<proteinExistence type="predicted"/>
<evidence type="ECO:0000256" key="1">
    <source>
        <dbReference type="ARBA" id="ARBA00004162"/>
    </source>
</evidence>
<dbReference type="PANTHER" id="PTHR33885:SF3">
    <property type="entry name" value="PHAGE SHOCK PROTEIN C"/>
    <property type="match status" value="1"/>
</dbReference>
<evidence type="ECO:0000256" key="8">
    <source>
        <dbReference type="SAM" id="Phobius"/>
    </source>
</evidence>
<evidence type="ECO:0000256" key="2">
    <source>
        <dbReference type="ARBA" id="ARBA00022475"/>
    </source>
</evidence>
<feature type="domain" description="Phage shock protein PspC N-terminal" evidence="9">
    <location>
        <begin position="3"/>
        <end position="60"/>
    </location>
</feature>
<evidence type="ECO:0000256" key="7">
    <source>
        <dbReference type="SAM" id="MobiDB-lite"/>
    </source>
</evidence>
<dbReference type="Pfam" id="PF04024">
    <property type="entry name" value="PspC"/>
    <property type="match status" value="1"/>
</dbReference>
<comment type="caution">
    <text evidence="10">The sequence shown here is derived from an EMBL/GenBank/DDBJ whole genome shotgun (WGS) entry which is preliminary data.</text>
</comment>
<evidence type="ECO:0000259" key="9">
    <source>
        <dbReference type="Pfam" id="PF04024"/>
    </source>
</evidence>
<dbReference type="GO" id="GO:0005886">
    <property type="term" value="C:plasma membrane"/>
    <property type="evidence" value="ECO:0007669"/>
    <property type="project" value="UniProtKB-SubCell"/>
</dbReference>
<dbReference type="Proteomes" id="UP000215596">
    <property type="component" value="Unassembled WGS sequence"/>
</dbReference>
<evidence type="ECO:0000256" key="5">
    <source>
        <dbReference type="ARBA" id="ARBA00023136"/>
    </source>
</evidence>
<organism evidence="10 11">
    <name type="scientific">Paenibacillus campinasensis</name>
    <dbReference type="NCBI Taxonomy" id="66347"/>
    <lineage>
        <taxon>Bacteria</taxon>
        <taxon>Bacillati</taxon>
        <taxon>Bacillota</taxon>
        <taxon>Bacilli</taxon>
        <taxon>Bacillales</taxon>
        <taxon>Paenibacillaceae</taxon>
        <taxon>Paenibacillus</taxon>
    </lineage>
</organism>
<accession>A0A268EXN8</accession>
<protein>
    <recommendedName>
        <fullName evidence="9">Phage shock protein PspC N-terminal domain-containing protein</fullName>
    </recommendedName>
</protein>
<evidence type="ECO:0000313" key="10">
    <source>
        <dbReference type="EMBL" id="PAD77898.1"/>
    </source>
</evidence>
<dbReference type="OrthoDB" id="9815286at2"/>
<keyword evidence="2" id="KW-1003">Cell membrane</keyword>
<feature type="transmembrane region" description="Helical" evidence="8">
    <location>
        <begin position="30"/>
        <end position="57"/>
    </location>
</feature>
<dbReference type="RefSeq" id="WP_095264612.1">
    <property type="nucleotide sequence ID" value="NZ_NPBY01000027.1"/>
</dbReference>
<keyword evidence="3 8" id="KW-0812">Transmembrane</keyword>
<sequence>MSRLYRSTRDKMFTGLIGGLSDYFGVESTLLRFIFVISIFFTGGTTLLIYLIASLVVPKEPYYRDPYGGPGGYDGGYRYNDGSRGDRYRDYRDSYDRDRPRGNRGGYGPRYDRPERDARYDDSYDARGGRAQSDDSDLDAMMKDIEKKALQKEIEELKKKLSNYEKGDK</sequence>
<keyword evidence="6" id="KW-0175">Coiled coil</keyword>
<evidence type="ECO:0000256" key="4">
    <source>
        <dbReference type="ARBA" id="ARBA00022989"/>
    </source>
</evidence>
<feature type="compositionally biased region" description="Basic and acidic residues" evidence="7">
    <location>
        <begin position="110"/>
        <end position="128"/>
    </location>
</feature>
<feature type="coiled-coil region" evidence="6">
    <location>
        <begin position="140"/>
        <end position="167"/>
    </location>
</feature>
<dbReference type="InterPro" id="IPR052027">
    <property type="entry name" value="PspC"/>
</dbReference>
<feature type="compositionally biased region" description="Basic and acidic residues" evidence="7">
    <location>
        <begin position="81"/>
        <end position="101"/>
    </location>
</feature>
<feature type="region of interest" description="Disordered" evidence="7">
    <location>
        <begin position="67"/>
        <end position="140"/>
    </location>
</feature>
<reference evidence="10 11" key="1">
    <citation type="submission" date="2017-07" db="EMBL/GenBank/DDBJ databases">
        <title>Isolation and whole genome analysis of endospore-forming bacteria from heroin.</title>
        <authorList>
            <person name="Kalinowski J."/>
            <person name="Ahrens B."/>
            <person name="Al-Dilaimi A."/>
            <person name="Winkler A."/>
            <person name="Wibberg D."/>
            <person name="Schleenbecker U."/>
            <person name="Ruckert C."/>
            <person name="Wolfel R."/>
            <person name="Grass G."/>
        </authorList>
    </citation>
    <scope>NUCLEOTIDE SEQUENCE [LARGE SCALE GENOMIC DNA]</scope>
    <source>
        <strain evidence="10 11">7537-G1</strain>
    </source>
</reference>
<gene>
    <name evidence="10" type="ORF">CHH67_07845</name>
</gene>
<comment type="subcellular location">
    <subcellularLocation>
        <location evidence="1">Cell membrane</location>
        <topology evidence="1">Single-pass membrane protein</topology>
    </subcellularLocation>
</comment>
<keyword evidence="4 8" id="KW-1133">Transmembrane helix</keyword>
<name>A0A268EXN8_9BACL</name>
<dbReference type="PANTHER" id="PTHR33885">
    <property type="entry name" value="PHAGE SHOCK PROTEIN C"/>
    <property type="match status" value="1"/>
</dbReference>
<evidence type="ECO:0000256" key="3">
    <source>
        <dbReference type="ARBA" id="ARBA00022692"/>
    </source>
</evidence>
<dbReference type="InterPro" id="IPR007168">
    <property type="entry name" value="Phageshock_PspC_N"/>
</dbReference>
<dbReference type="EMBL" id="NPBY01000027">
    <property type="protein sequence ID" value="PAD77898.1"/>
    <property type="molecule type" value="Genomic_DNA"/>
</dbReference>
<evidence type="ECO:0000256" key="6">
    <source>
        <dbReference type="SAM" id="Coils"/>
    </source>
</evidence>
<evidence type="ECO:0000313" key="11">
    <source>
        <dbReference type="Proteomes" id="UP000215596"/>
    </source>
</evidence>
<dbReference type="AlphaFoldDB" id="A0A268EXN8"/>
<keyword evidence="5 8" id="KW-0472">Membrane</keyword>